<dbReference type="PANTHER" id="PTHR11941">
    <property type="entry name" value="ENOYL-COA HYDRATASE-RELATED"/>
    <property type="match status" value="1"/>
</dbReference>
<dbReference type="GO" id="GO:0003824">
    <property type="term" value="F:catalytic activity"/>
    <property type="evidence" value="ECO:0007669"/>
    <property type="project" value="InterPro"/>
</dbReference>
<protein>
    <submittedName>
        <fullName evidence="3">Enoyl-CoA hydratase/isomerase family protein</fullName>
    </submittedName>
</protein>
<dbReference type="PROSITE" id="PS00166">
    <property type="entry name" value="ENOYL_COA_HYDRATASE"/>
    <property type="match status" value="1"/>
</dbReference>
<dbReference type="EMBL" id="JAGEOJ010000004">
    <property type="protein sequence ID" value="MBO2447814.1"/>
    <property type="molecule type" value="Genomic_DNA"/>
</dbReference>
<gene>
    <name evidence="3" type="ORF">J4573_11990</name>
</gene>
<evidence type="ECO:0000313" key="3">
    <source>
        <dbReference type="EMBL" id="MBO2447814.1"/>
    </source>
</evidence>
<evidence type="ECO:0000256" key="1">
    <source>
        <dbReference type="ARBA" id="ARBA00005254"/>
    </source>
</evidence>
<dbReference type="AlphaFoldDB" id="A0A939PEM6"/>
<dbReference type="CDD" id="cd06558">
    <property type="entry name" value="crotonase-like"/>
    <property type="match status" value="1"/>
</dbReference>
<comment type="caution">
    <text evidence="3">The sequence shown here is derived from an EMBL/GenBank/DDBJ whole genome shotgun (WGS) entry which is preliminary data.</text>
</comment>
<dbReference type="SUPFAM" id="SSF52096">
    <property type="entry name" value="ClpP/crotonase"/>
    <property type="match status" value="1"/>
</dbReference>
<dbReference type="Gene3D" id="3.90.226.10">
    <property type="entry name" value="2-enoyl-CoA Hydratase, Chain A, domain 1"/>
    <property type="match status" value="1"/>
</dbReference>
<dbReference type="Proteomes" id="UP000669179">
    <property type="component" value="Unassembled WGS sequence"/>
</dbReference>
<dbReference type="InterPro" id="IPR018376">
    <property type="entry name" value="Enoyl-CoA_hyd/isom_CS"/>
</dbReference>
<sequence length="246" mass="25475">MSTVVVERRGPALWARIDRPGAGNACSSAVMAGLEDWLDRAGEPGVAALVLTGTGRSFCAGADLTEGQSLLGDPPALRAFLERGRDLVGRVREAGRPTIAAVNGAAYGGGLELLLACDIAVAGASARIGDRHVAVGQVPGWGSSAMLPKAVGPAIARRLLITGETWTAEQAAGRGLVSEAVPDTDLDDHVLAIANRIAGLDPVAVARMLKVARGHGDEDAWSREARVLREHIDGQIAAFTAARRAR</sequence>
<name>A0A939PEM6_9ACTN</name>
<dbReference type="RefSeq" id="WP_208255442.1">
    <property type="nucleotide sequence ID" value="NZ_JAGEOJ010000004.1"/>
</dbReference>
<evidence type="ECO:0000313" key="4">
    <source>
        <dbReference type="Proteomes" id="UP000669179"/>
    </source>
</evidence>
<accession>A0A939PEM6</accession>
<comment type="similarity">
    <text evidence="1 2">Belongs to the enoyl-CoA hydratase/isomerase family.</text>
</comment>
<evidence type="ECO:0000256" key="2">
    <source>
        <dbReference type="RuleBase" id="RU003707"/>
    </source>
</evidence>
<dbReference type="InterPro" id="IPR001753">
    <property type="entry name" value="Enoyl-CoA_hydra/iso"/>
</dbReference>
<dbReference type="PANTHER" id="PTHR11941:SF54">
    <property type="entry name" value="ENOYL-COA HYDRATASE, MITOCHONDRIAL"/>
    <property type="match status" value="1"/>
</dbReference>
<dbReference type="GO" id="GO:0006635">
    <property type="term" value="P:fatty acid beta-oxidation"/>
    <property type="evidence" value="ECO:0007669"/>
    <property type="project" value="TreeGrafter"/>
</dbReference>
<keyword evidence="4" id="KW-1185">Reference proteome</keyword>
<organism evidence="3 4">
    <name type="scientific">Actinomadura barringtoniae</name>
    <dbReference type="NCBI Taxonomy" id="1427535"/>
    <lineage>
        <taxon>Bacteria</taxon>
        <taxon>Bacillati</taxon>
        <taxon>Actinomycetota</taxon>
        <taxon>Actinomycetes</taxon>
        <taxon>Streptosporangiales</taxon>
        <taxon>Thermomonosporaceae</taxon>
        <taxon>Actinomadura</taxon>
    </lineage>
</organism>
<reference evidence="3" key="1">
    <citation type="submission" date="2021-03" db="EMBL/GenBank/DDBJ databases">
        <authorList>
            <person name="Kanchanasin P."/>
            <person name="Saeng-In P."/>
            <person name="Phongsopitanun W."/>
            <person name="Yuki M."/>
            <person name="Kudo T."/>
            <person name="Ohkuma M."/>
            <person name="Tanasupawat S."/>
        </authorList>
    </citation>
    <scope>NUCLEOTIDE SEQUENCE</scope>
    <source>
        <strain evidence="3">GKU 128</strain>
    </source>
</reference>
<proteinExistence type="inferred from homology"/>
<dbReference type="Pfam" id="PF00378">
    <property type="entry name" value="ECH_1"/>
    <property type="match status" value="1"/>
</dbReference>
<dbReference type="InterPro" id="IPR029045">
    <property type="entry name" value="ClpP/crotonase-like_dom_sf"/>
</dbReference>